<name>A0A1G1WNZ1_9BACT</name>
<evidence type="ECO:0000256" key="1">
    <source>
        <dbReference type="SAM" id="Phobius"/>
    </source>
</evidence>
<organism evidence="2 3">
    <name type="scientific">Candidatus Woykebacteria bacterium RIFCSPHIGHO2_02_FULL_43_16b</name>
    <dbReference type="NCBI Taxonomy" id="1802601"/>
    <lineage>
        <taxon>Bacteria</taxon>
        <taxon>Candidatus Woykeibacteriota</taxon>
    </lineage>
</organism>
<feature type="transmembrane region" description="Helical" evidence="1">
    <location>
        <begin position="12"/>
        <end position="30"/>
    </location>
</feature>
<keyword evidence="1" id="KW-0472">Membrane</keyword>
<dbReference type="Proteomes" id="UP000177821">
    <property type="component" value="Unassembled WGS sequence"/>
</dbReference>
<keyword evidence="1" id="KW-0812">Transmembrane</keyword>
<dbReference type="EMBL" id="MHCX01000024">
    <property type="protein sequence ID" value="OGY29468.1"/>
    <property type="molecule type" value="Genomic_DNA"/>
</dbReference>
<comment type="caution">
    <text evidence="2">The sequence shown here is derived from an EMBL/GenBank/DDBJ whole genome shotgun (WGS) entry which is preliminary data.</text>
</comment>
<keyword evidence="1" id="KW-1133">Transmembrane helix</keyword>
<accession>A0A1G1WNZ1</accession>
<proteinExistence type="predicted"/>
<evidence type="ECO:0000313" key="2">
    <source>
        <dbReference type="EMBL" id="OGY29468.1"/>
    </source>
</evidence>
<gene>
    <name evidence="2" type="ORF">A3J50_00685</name>
</gene>
<dbReference type="AlphaFoldDB" id="A0A1G1WNZ1"/>
<protein>
    <submittedName>
        <fullName evidence="2">Uncharacterized protein</fullName>
    </submittedName>
</protein>
<reference evidence="2 3" key="1">
    <citation type="journal article" date="2016" name="Nat. Commun.">
        <title>Thousands of microbial genomes shed light on interconnected biogeochemical processes in an aquifer system.</title>
        <authorList>
            <person name="Anantharaman K."/>
            <person name="Brown C.T."/>
            <person name="Hug L.A."/>
            <person name="Sharon I."/>
            <person name="Castelle C.J."/>
            <person name="Probst A.J."/>
            <person name="Thomas B.C."/>
            <person name="Singh A."/>
            <person name="Wilkins M.J."/>
            <person name="Karaoz U."/>
            <person name="Brodie E.L."/>
            <person name="Williams K.H."/>
            <person name="Hubbard S.S."/>
            <person name="Banfield J.F."/>
        </authorList>
    </citation>
    <scope>NUCLEOTIDE SEQUENCE [LARGE SCALE GENOMIC DNA]</scope>
</reference>
<feature type="transmembrane region" description="Helical" evidence="1">
    <location>
        <begin position="64"/>
        <end position="82"/>
    </location>
</feature>
<sequence>MIAFVATHLTQFVLLTVIFLTSLMVLTDMANLTSKLALVVLMAVLYLLFGVAHHVQEKNLSSSLVLEYLVISVMLLWAMLALSF</sequence>
<feature type="transmembrane region" description="Helical" evidence="1">
    <location>
        <begin position="36"/>
        <end position="52"/>
    </location>
</feature>
<evidence type="ECO:0000313" key="3">
    <source>
        <dbReference type="Proteomes" id="UP000177821"/>
    </source>
</evidence>